<keyword evidence="2" id="KW-0698">rRNA processing</keyword>
<evidence type="ECO:0000259" key="8">
    <source>
        <dbReference type="Pfam" id="PF08168"/>
    </source>
</evidence>
<name>A0ABQ9K518_9CUCU</name>
<dbReference type="EMBL" id="JAPWTJ010000012">
    <property type="protein sequence ID" value="KAJ8985543.1"/>
    <property type="molecule type" value="Genomic_DNA"/>
</dbReference>
<proteinExistence type="predicted"/>
<sequence length="599" mass="69248">MFCGLNLFLSFLPCSLAQLGSFYGLCPLIDIKSLLGISEDPDKAVAVVTLGKNMACRYKLSTQKLLTSWRTKEKFSSPVVYDKENSKYLAVFNHSYIKLWDVDEESLDKLKKYKFSTQIHTVIADMENIFILFQNGYVCGLSEALETRKNLYMENVLPDTEEIHDILYKRQKEYFHIGIITKSSEEINFYWVKPLSPNCKHHKIKLVRSEHELKGYVFHIEGNSLCLLTLWSDGKIFSYPLETDENLGQEELFAAVSSISTKYWVSMLSIGENCVVMYGANPNEEGATLVVYNTQYKVIQASQGFKLFTNGAKMWCIENNLILPVGQNLAVIPFYLESEQLAALVGSHETTQLTIDADAAILEEFKVVSWNVKLKPKNVQNRYISKYLDQGLPESKIMELVLPDILKQNDLDSLSAYIKNFSDISEKHITIILKYLLTSENIFDKTDQDSPELLPLSLQPNKETDLINHTLCRSFNKLLLLPHLRSHLTYDEVFLLIRYICFLLSDESCELSPSINTKMEENVIEWSHILLESNYQKFLLSKNEFVSKMLDQLMKLVEEMLHSLKDLEDVSLFLTRYENRKFNYVNNTLRYSIEQINWF</sequence>
<dbReference type="PANTHER" id="PTHR15633">
    <property type="entry name" value="NUCLEOLAR PROTEIN 11"/>
    <property type="match status" value="1"/>
</dbReference>
<evidence type="ECO:0000256" key="6">
    <source>
        <dbReference type="ARBA" id="ARBA00023242"/>
    </source>
</evidence>
<evidence type="ECO:0000256" key="3">
    <source>
        <dbReference type="ARBA" id="ARBA00023015"/>
    </source>
</evidence>
<keyword evidence="3" id="KW-0805">Transcription regulation</keyword>
<gene>
    <name evidence="10" type="ORF">NQ317_019926</name>
</gene>
<feature type="chain" id="PRO_5045043734" description="Nucleolar protein 11" evidence="7">
    <location>
        <begin position="18"/>
        <end position="599"/>
    </location>
</feature>
<keyword evidence="6" id="KW-0539">Nucleus</keyword>
<dbReference type="PANTHER" id="PTHR15633:SF2">
    <property type="entry name" value="NUCLEOLAR PROTEIN 11"/>
    <property type="match status" value="1"/>
</dbReference>
<protein>
    <recommendedName>
        <fullName evidence="12">Nucleolar protein 11</fullName>
    </recommendedName>
</protein>
<keyword evidence="11" id="KW-1185">Reference proteome</keyword>
<organism evidence="10 11">
    <name type="scientific">Molorchus minor</name>
    <dbReference type="NCBI Taxonomy" id="1323400"/>
    <lineage>
        <taxon>Eukaryota</taxon>
        <taxon>Metazoa</taxon>
        <taxon>Ecdysozoa</taxon>
        <taxon>Arthropoda</taxon>
        <taxon>Hexapoda</taxon>
        <taxon>Insecta</taxon>
        <taxon>Pterygota</taxon>
        <taxon>Neoptera</taxon>
        <taxon>Endopterygota</taxon>
        <taxon>Coleoptera</taxon>
        <taxon>Polyphaga</taxon>
        <taxon>Cucujiformia</taxon>
        <taxon>Chrysomeloidea</taxon>
        <taxon>Cerambycidae</taxon>
        <taxon>Lamiinae</taxon>
        <taxon>Monochamini</taxon>
        <taxon>Molorchus</taxon>
    </lineage>
</organism>
<evidence type="ECO:0000259" key="9">
    <source>
        <dbReference type="Pfam" id="PF20998"/>
    </source>
</evidence>
<keyword evidence="4" id="KW-0010">Activator</keyword>
<evidence type="ECO:0000256" key="2">
    <source>
        <dbReference type="ARBA" id="ARBA00022552"/>
    </source>
</evidence>
<feature type="domain" description="Nucleolar protein 11 C-terminal" evidence="9">
    <location>
        <begin position="389"/>
        <end position="598"/>
    </location>
</feature>
<evidence type="ECO:0000256" key="5">
    <source>
        <dbReference type="ARBA" id="ARBA00023163"/>
    </source>
</evidence>
<evidence type="ECO:0000256" key="1">
    <source>
        <dbReference type="ARBA" id="ARBA00004604"/>
    </source>
</evidence>
<dbReference type="InterPro" id="IPR012584">
    <property type="entry name" value="NOL11_N"/>
</dbReference>
<dbReference type="Proteomes" id="UP001162164">
    <property type="component" value="Unassembled WGS sequence"/>
</dbReference>
<keyword evidence="5" id="KW-0804">Transcription</keyword>
<keyword evidence="7" id="KW-0732">Signal</keyword>
<dbReference type="SUPFAM" id="SSF101898">
    <property type="entry name" value="NHL repeat"/>
    <property type="match status" value="1"/>
</dbReference>
<dbReference type="InterPro" id="IPR042859">
    <property type="entry name" value="NOL11"/>
</dbReference>
<evidence type="ECO:0000313" key="10">
    <source>
        <dbReference type="EMBL" id="KAJ8985543.1"/>
    </source>
</evidence>
<feature type="signal peptide" evidence="7">
    <location>
        <begin position="1"/>
        <end position="17"/>
    </location>
</feature>
<evidence type="ECO:0000256" key="7">
    <source>
        <dbReference type="SAM" id="SignalP"/>
    </source>
</evidence>
<accession>A0ABQ9K518</accession>
<evidence type="ECO:0000256" key="4">
    <source>
        <dbReference type="ARBA" id="ARBA00023159"/>
    </source>
</evidence>
<comment type="caution">
    <text evidence="10">The sequence shown here is derived from an EMBL/GenBank/DDBJ whole genome shotgun (WGS) entry which is preliminary data.</text>
</comment>
<dbReference type="Pfam" id="PF08168">
    <property type="entry name" value="NOL11_N"/>
    <property type="match status" value="1"/>
</dbReference>
<dbReference type="InterPro" id="IPR048897">
    <property type="entry name" value="Nol11_C"/>
</dbReference>
<reference evidence="10" key="1">
    <citation type="journal article" date="2023" name="Insect Mol. Biol.">
        <title>Genome sequencing provides insights into the evolution of gene families encoding plant cell wall-degrading enzymes in longhorned beetles.</title>
        <authorList>
            <person name="Shin N.R."/>
            <person name="Okamura Y."/>
            <person name="Kirsch R."/>
            <person name="Pauchet Y."/>
        </authorList>
    </citation>
    <scope>NUCLEOTIDE SEQUENCE</scope>
    <source>
        <strain evidence="10">MMC_N1</strain>
    </source>
</reference>
<dbReference type="Pfam" id="PF20998">
    <property type="entry name" value="Nol11_C"/>
    <property type="match status" value="1"/>
</dbReference>
<evidence type="ECO:0008006" key="12">
    <source>
        <dbReference type="Google" id="ProtNLM"/>
    </source>
</evidence>
<feature type="domain" description="Nucleolar protein 11 N-terminal" evidence="8">
    <location>
        <begin position="17"/>
        <end position="334"/>
    </location>
</feature>
<comment type="subcellular location">
    <subcellularLocation>
        <location evidence="1">Nucleus</location>
        <location evidence="1">Nucleolus</location>
    </subcellularLocation>
</comment>
<evidence type="ECO:0000313" key="11">
    <source>
        <dbReference type="Proteomes" id="UP001162164"/>
    </source>
</evidence>